<protein>
    <recommendedName>
        <fullName evidence="1">Mut7-C RNAse domain-containing protein</fullName>
    </recommendedName>
</protein>
<organism evidence="2 3">
    <name type="scientific">Thermogymnomonas acidicola</name>
    <dbReference type="NCBI Taxonomy" id="399579"/>
    <lineage>
        <taxon>Archaea</taxon>
        <taxon>Methanobacteriati</taxon>
        <taxon>Thermoplasmatota</taxon>
        <taxon>Thermoplasmata</taxon>
        <taxon>Thermoplasmatales</taxon>
        <taxon>Thermogymnomonas</taxon>
    </lineage>
</organism>
<dbReference type="PANTHER" id="PTHR39081">
    <property type="entry name" value="MUT7-C DOMAIN-CONTAINING PROTEIN"/>
    <property type="match status" value="1"/>
</dbReference>
<keyword evidence="3" id="KW-1185">Reference proteome</keyword>
<proteinExistence type="predicted"/>
<reference evidence="2" key="1">
    <citation type="journal article" date="2014" name="Int. J. Syst. Evol. Microbiol.">
        <title>Complete genome sequence of Corynebacterium casei LMG S-19264T (=DSM 44701T), isolated from a smear-ripened cheese.</title>
        <authorList>
            <consortium name="US DOE Joint Genome Institute (JGI-PGF)"/>
            <person name="Walter F."/>
            <person name="Albersmeier A."/>
            <person name="Kalinowski J."/>
            <person name="Ruckert C."/>
        </authorList>
    </citation>
    <scope>NUCLEOTIDE SEQUENCE</scope>
    <source>
        <strain evidence="2">JCM 13583</strain>
    </source>
</reference>
<evidence type="ECO:0000259" key="1">
    <source>
        <dbReference type="Pfam" id="PF01927"/>
    </source>
</evidence>
<dbReference type="EMBL" id="BMNY01000001">
    <property type="protein sequence ID" value="GGM70269.1"/>
    <property type="molecule type" value="Genomic_DNA"/>
</dbReference>
<feature type="domain" description="Mut7-C RNAse" evidence="1">
    <location>
        <begin position="4"/>
        <end position="143"/>
    </location>
</feature>
<comment type="caution">
    <text evidence="2">The sequence shown here is derived from an EMBL/GenBank/DDBJ whole genome shotgun (WGS) entry which is preliminary data.</text>
</comment>
<dbReference type="Pfam" id="PF01927">
    <property type="entry name" value="Mut7-C"/>
    <property type="match status" value="1"/>
</dbReference>
<reference evidence="2" key="2">
    <citation type="submission" date="2022-09" db="EMBL/GenBank/DDBJ databases">
        <authorList>
            <person name="Sun Q."/>
            <person name="Ohkuma M."/>
        </authorList>
    </citation>
    <scope>NUCLEOTIDE SEQUENCE</scope>
    <source>
        <strain evidence="2">JCM 13583</strain>
    </source>
</reference>
<name>A0AA37BR31_9ARCH</name>
<gene>
    <name evidence="2" type="ORF">GCM10007108_05470</name>
</gene>
<accession>A0AA37BR31</accession>
<sequence>MARGFMADGMLGRLCRWMRLLGYDVTYAGSEKEDAEILRECESRGLFLLTRDRELSRRYRESMYLESDDWRRQLAQVMAAFPPERSAMFTRCPLCNSSLVAVGNGEVSSLVPDGVLERHDRFYRCTGCGKVYWEGSHFRNIKGEIDRLRGTDEDHRQ</sequence>
<dbReference type="Proteomes" id="UP000632195">
    <property type="component" value="Unassembled WGS sequence"/>
</dbReference>
<dbReference type="InterPro" id="IPR002782">
    <property type="entry name" value="Mut7-C_RNAse_dom"/>
</dbReference>
<evidence type="ECO:0000313" key="3">
    <source>
        <dbReference type="Proteomes" id="UP000632195"/>
    </source>
</evidence>
<evidence type="ECO:0000313" key="2">
    <source>
        <dbReference type="EMBL" id="GGM70269.1"/>
    </source>
</evidence>
<dbReference type="AlphaFoldDB" id="A0AA37BR31"/>
<dbReference type="PANTHER" id="PTHR39081:SF1">
    <property type="entry name" value="MUT7-C RNASE DOMAIN-CONTAINING PROTEIN"/>
    <property type="match status" value="1"/>
</dbReference>
<dbReference type="RefSeq" id="WP_188680110.1">
    <property type="nucleotide sequence ID" value="NZ_BMNY01000001.1"/>
</dbReference>